<dbReference type="EMBL" id="JAUUTY010000002">
    <property type="protein sequence ID" value="KAK1686179.1"/>
    <property type="molecule type" value="Genomic_DNA"/>
</dbReference>
<accession>A0AAD8WZR6</accession>
<keyword evidence="1" id="KW-1133">Transmembrane helix</keyword>
<comment type="caution">
    <text evidence="2">The sequence shown here is derived from an EMBL/GenBank/DDBJ whole genome shotgun (WGS) entry which is preliminary data.</text>
</comment>
<evidence type="ECO:0000256" key="1">
    <source>
        <dbReference type="SAM" id="Phobius"/>
    </source>
</evidence>
<dbReference type="AlphaFoldDB" id="A0AAD8WZR6"/>
<keyword evidence="3" id="KW-1185">Reference proteome</keyword>
<name>A0AAD8WZR6_LOLMU</name>
<evidence type="ECO:0000313" key="3">
    <source>
        <dbReference type="Proteomes" id="UP001231189"/>
    </source>
</evidence>
<protein>
    <submittedName>
        <fullName evidence="2">Uncharacterized protein</fullName>
    </submittedName>
</protein>
<keyword evidence="1" id="KW-0812">Transmembrane</keyword>
<gene>
    <name evidence="2" type="ORF">QYE76_047027</name>
</gene>
<dbReference type="Proteomes" id="UP001231189">
    <property type="component" value="Unassembled WGS sequence"/>
</dbReference>
<keyword evidence="1" id="KW-0472">Membrane</keyword>
<feature type="transmembrane region" description="Helical" evidence="1">
    <location>
        <begin position="122"/>
        <end position="142"/>
    </location>
</feature>
<reference evidence="2" key="1">
    <citation type="submission" date="2023-07" db="EMBL/GenBank/DDBJ databases">
        <title>A chromosome-level genome assembly of Lolium multiflorum.</title>
        <authorList>
            <person name="Chen Y."/>
            <person name="Copetti D."/>
            <person name="Kolliker R."/>
            <person name="Studer B."/>
        </authorList>
    </citation>
    <scope>NUCLEOTIDE SEQUENCE</scope>
    <source>
        <strain evidence="2">02402/16</strain>
        <tissue evidence="2">Leaf</tissue>
    </source>
</reference>
<proteinExistence type="predicted"/>
<organism evidence="2 3">
    <name type="scientific">Lolium multiflorum</name>
    <name type="common">Italian ryegrass</name>
    <name type="synonym">Lolium perenne subsp. multiflorum</name>
    <dbReference type="NCBI Taxonomy" id="4521"/>
    <lineage>
        <taxon>Eukaryota</taxon>
        <taxon>Viridiplantae</taxon>
        <taxon>Streptophyta</taxon>
        <taxon>Embryophyta</taxon>
        <taxon>Tracheophyta</taxon>
        <taxon>Spermatophyta</taxon>
        <taxon>Magnoliopsida</taxon>
        <taxon>Liliopsida</taxon>
        <taxon>Poales</taxon>
        <taxon>Poaceae</taxon>
        <taxon>BOP clade</taxon>
        <taxon>Pooideae</taxon>
        <taxon>Poodae</taxon>
        <taxon>Poeae</taxon>
        <taxon>Poeae Chloroplast Group 2 (Poeae type)</taxon>
        <taxon>Loliodinae</taxon>
        <taxon>Loliinae</taxon>
        <taxon>Lolium</taxon>
    </lineage>
</organism>
<sequence length="314" mass="32501">MNSGVGHGSWYVGGGGGRAGCGNCGQATACAGGCGEGGHGSQAGAAVDTPLLERVGVAGIVINLPCVSADSRSWIASSSHIASSLSSLLASAMAMASSSLMSSDWVSGSHAGPRHRRRSLRARLLVLVLLVVLLFFHGDLAVEVLEVAEIASAAACVELPRPERDPVVGVERVGRIFSEIGQQDRSVTAHLVPALLDLARQAADRHTPGVDVPTSSRQVCIRPWHRPVFLRKTARELDVDVPPDPWLLTGPSAASLVVVLGLAERPAYLPHGIGRVDRVGSGNGVVGEMGADNVPLRGSDAISPSMSCHYNAAQ</sequence>
<evidence type="ECO:0000313" key="2">
    <source>
        <dbReference type="EMBL" id="KAK1686179.1"/>
    </source>
</evidence>